<reference evidence="1" key="1">
    <citation type="submission" date="2019-02" db="EMBL/GenBank/DDBJ databases">
        <title>Complete Genome Sequence of vanD5-typed vancomycin-resistant Enterococcus faecium in Sapporo, Japan.</title>
        <authorList>
            <person name="Sato T."/>
            <person name="Wada T."/>
            <person name="Shinagawa M."/>
            <person name="Fukushima Y."/>
            <person name="Nakajima C."/>
            <person name="Suzuki Y."/>
            <person name="Takahashi S."/>
            <person name="Yokota S."/>
        </authorList>
    </citation>
    <scope>NUCLEOTIDE SEQUENCE</scope>
    <source>
        <strain evidence="1">SMVRE20</strain>
    </source>
</reference>
<protein>
    <submittedName>
        <fullName evidence="1">Uncharacterized protein</fullName>
    </submittedName>
</protein>
<dbReference type="EMBL" id="AP019408">
    <property type="protein sequence ID" value="BBI40146.1"/>
    <property type="molecule type" value="Genomic_DNA"/>
</dbReference>
<sequence>MLLDIFAFLRILGQQKGFGNRFTIVLLQVVENHLSTCKPIAAKLPQLFRSTSIKIVRLDHYGNET</sequence>
<evidence type="ECO:0000313" key="1">
    <source>
        <dbReference type="EMBL" id="BBI40146.1"/>
    </source>
</evidence>
<name>A0A455TUQ8_ENTFC</name>
<organism evidence="1">
    <name type="scientific">Enterococcus faecium</name>
    <name type="common">Streptococcus faecium</name>
    <dbReference type="NCBI Taxonomy" id="1352"/>
    <lineage>
        <taxon>Bacteria</taxon>
        <taxon>Bacillati</taxon>
        <taxon>Bacillota</taxon>
        <taxon>Bacilli</taxon>
        <taxon>Lactobacillales</taxon>
        <taxon>Enterococcaceae</taxon>
        <taxon>Enterococcus</taxon>
    </lineage>
</organism>
<proteinExistence type="predicted"/>
<gene>
    <name evidence="1" type="ORF">SMVRE20_02520</name>
</gene>
<dbReference type="AlphaFoldDB" id="A0A455TUQ8"/>
<accession>A0A455TUQ8</accession>